<evidence type="ECO:0000256" key="1">
    <source>
        <dbReference type="SAM" id="Coils"/>
    </source>
</evidence>
<dbReference type="Pfam" id="PF07727">
    <property type="entry name" value="RVT_2"/>
    <property type="match status" value="1"/>
</dbReference>
<dbReference type="InterPro" id="IPR013103">
    <property type="entry name" value="RVT_2"/>
</dbReference>
<proteinExistence type="predicted"/>
<feature type="region of interest" description="Disordered" evidence="2">
    <location>
        <begin position="505"/>
        <end position="573"/>
    </location>
</feature>
<protein>
    <submittedName>
        <fullName evidence="4">Retrovirus-related Pol polyprotein from transposon TNT 1-94</fullName>
    </submittedName>
</protein>
<comment type="caution">
    <text evidence="4">The sequence shown here is derived from an EMBL/GenBank/DDBJ whole genome shotgun (WGS) entry which is preliminary data.</text>
</comment>
<feature type="compositionally biased region" description="Polar residues" evidence="2">
    <location>
        <begin position="689"/>
        <end position="704"/>
    </location>
</feature>
<evidence type="ECO:0000259" key="3">
    <source>
        <dbReference type="Pfam" id="PF07727"/>
    </source>
</evidence>
<dbReference type="EMBL" id="BKCJ010002427">
    <property type="protein sequence ID" value="GEU48481.1"/>
    <property type="molecule type" value="Genomic_DNA"/>
</dbReference>
<dbReference type="PANTHER" id="PTHR11439:SF509">
    <property type="entry name" value="RNA-DIRECTED DNA POLYMERASE"/>
    <property type="match status" value="1"/>
</dbReference>
<dbReference type="AlphaFoldDB" id="A0A6L2KG81"/>
<feature type="compositionally biased region" description="Basic and acidic residues" evidence="2">
    <location>
        <begin position="555"/>
        <end position="565"/>
    </location>
</feature>
<feature type="compositionally biased region" description="Basic and acidic residues" evidence="2">
    <location>
        <begin position="505"/>
        <end position="521"/>
    </location>
</feature>
<feature type="region of interest" description="Disordered" evidence="2">
    <location>
        <begin position="840"/>
        <end position="863"/>
    </location>
</feature>
<evidence type="ECO:0000313" key="4">
    <source>
        <dbReference type="EMBL" id="GEU48481.1"/>
    </source>
</evidence>
<feature type="domain" description="Reverse transcriptase Ty1/copia-type" evidence="3">
    <location>
        <begin position="317"/>
        <end position="414"/>
    </location>
</feature>
<organism evidence="4">
    <name type="scientific">Tanacetum cinerariifolium</name>
    <name type="common">Dalmatian daisy</name>
    <name type="synonym">Chrysanthemum cinerariifolium</name>
    <dbReference type="NCBI Taxonomy" id="118510"/>
    <lineage>
        <taxon>Eukaryota</taxon>
        <taxon>Viridiplantae</taxon>
        <taxon>Streptophyta</taxon>
        <taxon>Embryophyta</taxon>
        <taxon>Tracheophyta</taxon>
        <taxon>Spermatophyta</taxon>
        <taxon>Magnoliopsida</taxon>
        <taxon>eudicotyledons</taxon>
        <taxon>Gunneridae</taxon>
        <taxon>Pentapetalae</taxon>
        <taxon>asterids</taxon>
        <taxon>campanulids</taxon>
        <taxon>Asterales</taxon>
        <taxon>Asteraceae</taxon>
        <taxon>Asteroideae</taxon>
        <taxon>Anthemideae</taxon>
        <taxon>Anthemidinae</taxon>
        <taxon>Tanacetum</taxon>
    </lineage>
</organism>
<evidence type="ECO:0000256" key="2">
    <source>
        <dbReference type="SAM" id="MobiDB-lite"/>
    </source>
</evidence>
<gene>
    <name evidence="4" type="ORF">Tci_020459</name>
</gene>
<feature type="compositionally biased region" description="Basic residues" evidence="2">
    <location>
        <begin position="535"/>
        <end position="545"/>
    </location>
</feature>
<dbReference type="PANTHER" id="PTHR11439">
    <property type="entry name" value="GAG-POL-RELATED RETROTRANSPOSON"/>
    <property type="match status" value="1"/>
</dbReference>
<sequence>MNNVLFTDIGCFVISPDFKLTDESQVLLKVPRRNNMYSVDMKNSFPKESLTCHVVKATFDESMLWHRWLGHITKLVLLALRESNINPPNKGLVVKPHNKTLYELFRGRTHALSFMRPFGCHITILNTLDYLGKFDGKAYKGPEWLFDIDMLTKSLNYVLVIAGTNSDDFTDGSPLFDSSLKISGDAGKKHDEVSDKESRALNKLNSAFENLNTEYPNDPKMPSLETIETYDDSKEEADFTNLKSLIHASPTPTIRTHKNHPLKQVIGSLNPLVQTRSKLKPTNEQGFIKPTRVAKALSDPTWVEEIQEELLHFKLQKVWILVDFPKGKNAIGTKCIFRNKKGKRGIVIKNKARLVAQGYTQEKGIDYDEVFAPVARIKVIRLFLAYASFMGFMVYQMDAKSAFIYGRIEEEVNLLDTKKTLVKDTDGADEDVHLYTSMIGSLMYLTASRLDIMYVGYGKKQTVVATSTTEAEYMAAASCCGQIQALVDKKKVIITETSVRSDLHLEDAEGKDLEIPTDTHHTPTITQPSTSSQPKQKHKSKKSKKKITEVPRLSDSTHDVADEHVTTTSNDPLLSGEDRLKLIELMELCTKLKSRVVALETTKANQALEIGSLKRRVKKLDKKARKKTHKLKRLYKIDVFDTRILDGEEVVAEKEVNTADPVPTTGVEVTTVGVETSKPKAKEILIQEPSKTPTPTPIDSSQPPSKVKDKGKAKIINPKNPLKKKDQSMIDEEVSRNLKAQMQAELEKEERLARQKEEEANIALIESWDKTQAMMDVDYELAVKLKEEERGDVTIEEKSRLFVELIDKRKKYLQDLELKKSKWIKSFVLMDTELVKGGEKVAEGSEKAAEGSEKAAEGSFKRA</sequence>
<name>A0A6L2KG81_TANCI</name>
<feature type="compositionally biased region" description="Low complexity" evidence="2">
    <location>
        <begin position="522"/>
        <end position="534"/>
    </location>
</feature>
<feature type="coiled-coil region" evidence="1">
    <location>
        <begin position="735"/>
        <end position="766"/>
    </location>
</feature>
<feature type="region of interest" description="Disordered" evidence="2">
    <location>
        <begin position="684"/>
        <end position="729"/>
    </location>
</feature>
<accession>A0A6L2KG81</accession>
<reference evidence="4" key="1">
    <citation type="journal article" date="2019" name="Sci. Rep.">
        <title>Draft genome of Tanacetum cinerariifolium, the natural source of mosquito coil.</title>
        <authorList>
            <person name="Yamashiro T."/>
            <person name="Shiraishi A."/>
            <person name="Satake H."/>
            <person name="Nakayama K."/>
        </authorList>
    </citation>
    <scope>NUCLEOTIDE SEQUENCE</scope>
</reference>
<keyword evidence="1" id="KW-0175">Coiled coil</keyword>